<evidence type="ECO:0000313" key="3">
    <source>
        <dbReference type="Proteomes" id="UP001197093"/>
    </source>
</evidence>
<evidence type="ECO:0000313" key="2">
    <source>
        <dbReference type="EMBL" id="KAG7291261.1"/>
    </source>
</evidence>
<organism evidence="2 3">
    <name type="scientific">Staphylotrichum longicolle</name>
    <dbReference type="NCBI Taxonomy" id="669026"/>
    <lineage>
        <taxon>Eukaryota</taxon>
        <taxon>Fungi</taxon>
        <taxon>Dikarya</taxon>
        <taxon>Ascomycota</taxon>
        <taxon>Pezizomycotina</taxon>
        <taxon>Sordariomycetes</taxon>
        <taxon>Sordariomycetidae</taxon>
        <taxon>Sordariales</taxon>
        <taxon>Chaetomiaceae</taxon>
        <taxon>Staphylotrichum</taxon>
    </lineage>
</organism>
<proteinExistence type="predicted"/>
<dbReference type="EMBL" id="JAHCVI010000001">
    <property type="protein sequence ID" value="KAG7291261.1"/>
    <property type="molecule type" value="Genomic_DNA"/>
</dbReference>
<name>A0AAD4F1C5_9PEZI</name>
<protein>
    <recommendedName>
        <fullName evidence="1">DUF7580 domain-containing protein</fullName>
    </recommendedName>
</protein>
<comment type="caution">
    <text evidence="2">The sequence shown here is derived from an EMBL/GenBank/DDBJ whole genome shotgun (WGS) entry which is preliminary data.</text>
</comment>
<dbReference type="InterPro" id="IPR056002">
    <property type="entry name" value="DUF7580"/>
</dbReference>
<reference evidence="2" key="1">
    <citation type="submission" date="2023-02" db="EMBL/GenBank/DDBJ databases">
        <authorList>
            <person name="Palmer J.M."/>
        </authorList>
    </citation>
    <scope>NUCLEOTIDE SEQUENCE</scope>
    <source>
        <strain evidence="2">FW57</strain>
    </source>
</reference>
<keyword evidence="3" id="KW-1185">Reference proteome</keyword>
<sequence length="516" mass="57619">MSGFEIAGVILGSLPLLIPAIEHVRKGLSTRRYDQQLQSLVRNLNAERVKLQNVCEKLLDGLVPPSQIRLMISEPLGDLWRDEDTARKIRARLWDKDSYEAFETAIQSISTSVEDLATKINTQRERQASLLKRGAFALQRTSYTETLTELKDNISNLVTLTSQSIDLEPSRRVRSYSRFLMILQNLSKSLYRAIQSSLATYPLEREAVWREMLAIKTVTEQSTTAPPPPETPLVSSAPLGDKSPSVLKKFKAKKSPYGRIVDTSRKYAVYPIHSNPSTESRLSTVSLRSILNGKAAPTPYLSCRDRLQIAVILASSMVQLHGSPWLLSTGTLTSRDIHFFVDNEGEVSISCGDPILVKRLTAPAPSTVMDQASQAITSKRNPALLSLGYLLLELFLGDTMESFRASAQAPTAVGNVLADYITAQKALEKATFPSENYRSAVSRCLQDIKPDNIFVKFRDHSLIESYLANVEVPEQDRSERYSPIPSRPLRKYYFNEADSQRVAEFDISLGDWGVTS</sequence>
<dbReference type="Proteomes" id="UP001197093">
    <property type="component" value="Unassembled WGS sequence"/>
</dbReference>
<dbReference type="PANTHER" id="PTHR35186">
    <property type="entry name" value="ANK_REP_REGION DOMAIN-CONTAINING PROTEIN"/>
    <property type="match status" value="1"/>
</dbReference>
<dbReference type="AlphaFoldDB" id="A0AAD4F1C5"/>
<dbReference type="PANTHER" id="PTHR35186:SF4">
    <property type="entry name" value="PRION-INHIBITION AND PROPAGATION HELO DOMAIN-CONTAINING PROTEIN"/>
    <property type="match status" value="1"/>
</dbReference>
<accession>A0AAD4F1C5</accession>
<evidence type="ECO:0000259" key="1">
    <source>
        <dbReference type="Pfam" id="PF24476"/>
    </source>
</evidence>
<gene>
    <name evidence="2" type="ORF">NEMBOFW57_001273</name>
</gene>
<dbReference type="Pfam" id="PF24476">
    <property type="entry name" value="DUF7580"/>
    <property type="match status" value="1"/>
</dbReference>
<feature type="domain" description="DUF7580" evidence="1">
    <location>
        <begin position="276"/>
        <end position="446"/>
    </location>
</feature>